<comment type="caution">
    <text evidence="1">The sequence shown here is derived from an EMBL/GenBank/DDBJ whole genome shotgun (WGS) entry which is preliminary data.</text>
</comment>
<organism evidence="1 2">
    <name type="scientific">Golovinomyces cichoracearum</name>
    <dbReference type="NCBI Taxonomy" id="62708"/>
    <lineage>
        <taxon>Eukaryota</taxon>
        <taxon>Fungi</taxon>
        <taxon>Dikarya</taxon>
        <taxon>Ascomycota</taxon>
        <taxon>Pezizomycotina</taxon>
        <taxon>Leotiomycetes</taxon>
        <taxon>Erysiphales</taxon>
        <taxon>Erysiphaceae</taxon>
        <taxon>Golovinomyces</taxon>
    </lineage>
</organism>
<name>A0A420HP32_9PEZI</name>
<protein>
    <submittedName>
        <fullName evidence="1">Uncharacterized protein</fullName>
    </submittedName>
</protein>
<evidence type="ECO:0000313" key="1">
    <source>
        <dbReference type="EMBL" id="RKF59200.1"/>
    </source>
</evidence>
<evidence type="ECO:0000313" key="2">
    <source>
        <dbReference type="Proteomes" id="UP000285405"/>
    </source>
</evidence>
<dbReference type="OrthoDB" id="5344482at2759"/>
<sequence>MEVSLCTDKYHVELDGFSPIDAIRSTCAPLLSSGRALSRFEFEAGSRGNEGTKVLMVEWLDEEGNSDWQISWEGKTTVLPTKNVSILDKLLRIYFLLSPGASIPRVVKISRVDGKFPQIQINPLPAIFPPELVATTQIRKGVLHTIWAKKRLSALQKEIELEMRNGEGVGLEMALQERQWIQDEFGIFTKAMPELELPITPASTYSPHNGNFPQKLKSLSLSTNGAQVKNLSNYGSFFNRIITFVIDKCSSHPLSPDSNDIAVSSFPLFNSPCKSALIPSFRSKPQSQTPNIIGDKKFNSIDAIAESQPTIDEVVEAEDELFALKLSPRSPEMTRSPFCGSL</sequence>
<reference evidence="1 2" key="1">
    <citation type="journal article" date="2018" name="BMC Genomics">
        <title>Comparative genome analyses reveal sequence features reflecting distinct modes of host-adaptation between dicot and monocot powdery mildew.</title>
        <authorList>
            <person name="Wu Y."/>
            <person name="Ma X."/>
            <person name="Pan Z."/>
            <person name="Kale S.D."/>
            <person name="Song Y."/>
            <person name="King H."/>
            <person name="Zhang Q."/>
            <person name="Presley C."/>
            <person name="Deng X."/>
            <person name="Wei C.I."/>
            <person name="Xiao S."/>
        </authorList>
    </citation>
    <scope>NUCLEOTIDE SEQUENCE [LARGE SCALE GENOMIC DNA]</scope>
    <source>
        <strain evidence="1">UCSC1</strain>
    </source>
</reference>
<gene>
    <name evidence="1" type="ORF">GcC1_177014</name>
</gene>
<accession>A0A420HP32</accession>
<dbReference type="Proteomes" id="UP000285405">
    <property type="component" value="Unassembled WGS sequence"/>
</dbReference>
<dbReference type="AlphaFoldDB" id="A0A420HP32"/>
<proteinExistence type="predicted"/>
<dbReference type="EMBL" id="MCBR01017730">
    <property type="protein sequence ID" value="RKF59200.1"/>
    <property type="molecule type" value="Genomic_DNA"/>
</dbReference>